<dbReference type="Proteomes" id="UP000466396">
    <property type="component" value="Chromosome"/>
</dbReference>
<organism evidence="1 2">
    <name type="scientific">Mycobacterium lacus</name>
    <dbReference type="NCBI Taxonomy" id="169765"/>
    <lineage>
        <taxon>Bacteria</taxon>
        <taxon>Bacillati</taxon>
        <taxon>Actinomycetota</taxon>
        <taxon>Actinomycetes</taxon>
        <taxon>Mycobacteriales</taxon>
        <taxon>Mycobacteriaceae</taxon>
        <taxon>Mycobacterium</taxon>
    </lineage>
</organism>
<evidence type="ECO:0000313" key="1">
    <source>
        <dbReference type="EMBL" id="BBX99004.1"/>
    </source>
</evidence>
<name>A0A7I7NR78_9MYCO</name>
<reference evidence="1 2" key="1">
    <citation type="journal article" date="2019" name="Emerg. Microbes Infect.">
        <title>Comprehensive subspecies identification of 175 nontuberculous mycobacteria species based on 7547 genomic profiles.</title>
        <authorList>
            <person name="Matsumoto Y."/>
            <person name="Kinjo T."/>
            <person name="Motooka D."/>
            <person name="Nabeya D."/>
            <person name="Jung N."/>
            <person name="Uechi K."/>
            <person name="Horii T."/>
            <person name="Iida T."/>
            <person name="Fujita J."/>
            <person name="Nakamura S."/>
        </authorList>
    </citation>
    <scope>NUCLEOTIDE SEQUENCE [LARGE SCALE GENOMIC DNA]</scope>
    <source>
        <strain evidence="1 2">JCM 15657</strain>
    </source>
</reference>
<dbReference type="EMBL" id="AP022581">
    <property type="protein sequence ID" value="BBX99004.1"/>
    <property type="molecule type" value="Genomic_DNA"/>
</dbReference>
<proteinExistence type="predicted"/>
<gene>
    <name evidence="1" type="ORF">MLAC_42980</name>
</gene>
<sequence>MPDYQVDLRMFPPSVHRIVRAWYSWQEVYLRKMGSYPGKDEREPRGLETREEIFWGGRPPVMTNDCELRFFDDWELSYYLVFEDDQYYIDRTSRGSRGRYIMFRRFEDAEKYAVFLISQVARPGYYEQSPSFRWYKEGLHPRVALAKPDPVNHPGRVSLTVDQDATDRGWMSEHDAIAGSHVIVLSFDELDATLREGISPDWFSINIVSN</sequence>
<dbReference type="KEGG" id="mlj:MLAC_42980"/>
<dbReference type="AlphaFoldDB" id="A0A7I7NR78"/>
<dbReference type="RefSeq" id="WP_163745370.1">
    <property type="nucleotide sequence ID" value="NZ_AP022581.1"/>
</dbReference>
<keyword evidence="2" id="KW-1185">Reference proteome</keyword>
<evidence type="ECO:0000313" key="2">
    <source>
        <dbReference type="Proteomes" id="UP000466396"/>
    </source>
</evidence>
<protein>
    <submittedName>
        <fullName evidence="1">Uncharacterized protein</fullName>
    </submittedName>
</protein>
<accession>A0A7I7NR78</accession>